<sequence>MRIFKVLFLNQLIIAKQLFKNLLVALLFFLVTIVLFCRTGSISFINLFILCIEASGISCLPLELLVEKKENMLNYLFTQGINKYSYIFSKLIIPVVLSFGISIIPMAAIFHFQPVMVSLVAVETTIILSAILWSLLILIFHLLLNGEILPRLLSGISPLFIILGTYLIGWVQDKFMWITNGILLSESIILLFTCYAIMQRKEWEIHFFHEE</sequence>
<protein>
    <submittedName>
        <fullName evidence="2">Uncharacterized protein</fullName>
    </submittedName>
</protein>
<feature type="transmembrane region" description="Helical" evidence="1">
    <location>
        <begin position="152"/>
        <end position="171"/>
    </location>
</feature>
<organism evidence="2 3">
    <name type="scientific">Caproicibacterium amylolyticum</name>
    <dbReference type="NCBI Taxonomy" id="2766537"/>
    <lineage>
        <taxon>Bacteria</taxon>
        <taxon>Bacillati</taxon>
        <taxon>Bacillota</taxon>
        <taxon>Clostridia</taxon>
        <taxon>Eubacteriales</taxon>
        <taxon>Oscillospiraceae</taxon>
        <taxon>Caproicibacterium</taxon>
    </lineage>
</organism>
<feature type="transmembrane region" description="Helical" evidence="1">
    <location>
        <begin position="87"/>
        <end position="110"/>
    </location>
</feature>
<name>A0A7G9WHJ8_9FIRM</name>
<proteinExistence type="predicted"/>
<evidence type="ECO:0000313" key="2">
    <source>
        <dbReference type="EMBL" id="QNO18160.1"/>
    </source>
</evidence>
<keyword evidence="3" id="KW-1185">Reference proteome</keyword>
<dbReference type="EMBL" id="CP060696">
    <property type="protein sequence ID" value="QNO18160.1"/>
    <property type="molecule type" value="Genomic_DNA"/>
</dbReference>
<keyword evidence="1" id="KW-0812">Transmembrane</keyword>
<gene>
    <name evidence="2" type="ORF">H6X83_00360</name>
</gene>
<dbReference type="RefSeq" id="WP_212507224.1">
    <property type="nucleotide sequence ID" value="NZ_CP060696.1"/>
</dbReference>
<keyword evidence="1" id="KW-0472">Membrane</keyword>
<feature type="transmembrane region" description="Helical" evidence="1">
    <location>
        <begin position="21"/>
        <end position="41"/>
    </location>
</feature>
<reference evidence="2 3" key="1">
    <citation type="submission" date="2020-08" db="EMBL/GenBank/DDBJ databases">
        <authorList>
            <person name="Ren C."/>
            <person name="Gu Y."/>
            <person name="Xu Y."/>
        </authorList>
    </citation>
    <scope>NUCLEOTIDE SEQUENCE [LARGE SCALE GENOMIC DNA]</scope>
    <source>
        <strain evidence="2 3">LBM18003</strain>
    </source>
</reference>
<evidence type="ECO:0000313" key="3">
    <source>
        <dbReference type="Proteomes" id="UP000516046"/>
    </source>
</evidence>
<evidence type="ECO:0000256" key="1">
    <source>
        <dbReference type="SAM" id="Phobius"/>
    </source>
</evidence>
<dbReference type="KEGG" id="caml:H6X83_00360"/>
<feature type="transmembrane region" description="Helical" evidence="1">
    <location>
        <begin position="177"/>
        <end position="198"/>
    </location>
</feature>
<feature type="transmembrane region" description="Helical" evidence="1">
    <location>
        <begin position="47"/>
        <end position="66"/>
    </location>
</feature>
<dbReference type="Proteomes" id="UP000516046">
    <property type="component" value="Chromosome"/>
</dbReference>
<keyword evidence="1" id="KW-1133">Transmembrane helix</keyword>
<dbReference type="AlphaFoldDB" id="A0A7G9WHJ8"/>
<feature type="transmembrane region" description="Helical" evidence="1">
    <location>
        <begin position="116"/>
        <end position="140"/>
    </location>
</feature>
<accession>A0A7G9WHJ8</accession>